<proteinExistence type="predicted"/>
<evidence type="ECO:0000313" key="1">
    <source>
        <dbReference type="EMBL" id="MCI09551.1"/>
    </source>
</evidence>
<name>A0A392PBM9_9FABA</name>
<dbReference type="EMBL" id="LXQA010073070">
    <property type="protein sequence ID" value="MCI09551.1"/>
    <property type="molecule type" value="Genomic_DNA"/>
</dbReference>
<dbReference type="AlphaFoldDB" id="A0A392PBM9"/>
<protein>
    <submittedName>
        <fullName evidence="1">Uncharacterized protein</fullName>
    </submittedName>
</protein>
<accession>A0A392PBM9</accession>
<keyword evidence="2" id="KW-1185">Reference proteome</keyword>
<feature type="non-terminal residue" evidence="1">
    <location>
        <position position="1"/>
    </location>
</feature>
<evidence type="ECO:0000313" key="2">
    <source>
        <dbReference type="Proteomes" id="UP000265520"/>
    </source>
</evidence>
<comment type="caution">
    <text evidence="1">The sequence shown here is derived from an EMBL/GenBank/DDBJ whole genome shotgun (WGS) entry which is preliminary data.</text>
</comment>
<organism evidence="1 2">
    <name type="scientific">Trifolium medium</name>
    <dbReference type="NCBI Taxonomy" id="97028"/>
    <lineage>
        <taxon>Eukaryota</taxon>
        <taxon>Viridiplantae</taxon>
        <taxon>Streptophyta</taxon>
        <taxon>Embryophyta</taxon>
        <taxon>Tracheophyta</taxon>
        <taxon>Spermatophyta</taxon>
        <taxon>Magnoliopsida</taxon>
        <taxon>eudicotyledons</taxon>
        <taxon>Gunneridae</taxon>
        <taxon>Pentapetalae</taxon>
        <taxon>rosids</taxon>
        <taxon>fabids</taxon>
        <taxon>Fabales</taxon>
        <taxon>Fabaceae</taxon>
        <taxon>Papilionoideae</taxon>
        <taxon>50 kb inversion clade</taxon>
        <taxon>NPAAA clade</taxon>
        <taxon>Hologalegina</taxon>
        <taxon>IRL clade</taxon>
        <taxon>Trifolieae</taxon>
        <taxon>Trifolium</taxon>
    </lineage>
</organism>
<sequence>VGEYEETIGTCIAFSEQSELQFMDAEHFCRRK</sequence>
<dbReference type="Proteomes" id="UP000265520">
    <property type="component" value="Unassembled WGS sequence"/>
</dbReference>
<reference evidence="1 2" key="1">
    <citation type="journal article" date="2018" name="Front. Plant Sci.">
        <title>Red Clover (Trifolium pratense) and Zigzag Clover (T. medium) - A Picture of Genomic Similarities and Differences.</title>
        <authorList>
            <person name="Dluhosova J."/>
            <person name="Istvanek J."/>
            <person name="Nedelnik J."/>
            <person name="Repkova J."/>
        </authorList>
    </citation>
    <scope>NUCLEOTIDE SEQUENCE [LARGE SCALE GENOMIC DNA]</scope>
    <source>
        <strain evidence="2">cv. 10/8</strain>
        <tissue evidence="1">Leaf</tissue>
    </source>
</reference>